<evidence type="ECO:0000313" key="1">
    <source>
        <dbReference type="EMBL" id="KAF5700741.1"/>
    </source>
</evidence>
<dbReference type="EMBL" id="JAAOAN010000709">
    <property type="protein sequence ID" value="KAF5700741.1"/>
    <property type="molecule type" value="Genomic_DNA"/>
</dbReference>
<proteinExistence type="predicted"/>
<gene>
    <name evidence="1" type="ORF">FMUND_14214</name>
</gene>
<sequence length="583" mass="68512">MEEEVGRLSRGKKRKAIPNPTEKFMTLADALVAGEIISEPNQAIQEARAVEDVIEVEGMEEEESSNSEAEELLACYIIRLLDPISFISISQANAHFRRFINPKQKHFAERLLALELVPEYGGPYLFFRSRDASLIPDWTDPAWEKMRWACTNCLRLLSHKHFDNHSILRLRYRKPLPGSPAARMVTTWEQTRHIPHRNTNTEQAELDAKVSLWEAQKQRFRYFICVTSGKGHLSGDFPINNLDLLQYYGMEGFKGINQDQLDKMTQQDRINLLDQNALAVEGENCGKKRWLRKCNECRFQQDEIWQLFDETGGTRRLPIIPSRQVVFGSRVDRYFPGVSEYLNHKRPLFNAPLGLFHRKGAREQHWSMWMVRCPGCARWQELREFRFGGTHHHWKPARRGPNREGDITWDEKEITEPLLNTYRCNSCFAKTHGRQELGKVLSDWLLCLIGHELHNLSWQLSSGLHDLQTLTGQHLPWKYSNEWSRSMQNTPCLQQDFNYILKSNDITMLKFRREKCRYIWERIQIKDDKRVPEDIDALYDDLGRIFDECEEHWKWLQGCKREIEEQPEPLVEWALSRDGALFA</sequence>
<accession>A0A8H5XW93</accession>
<dbReference type="Proteomes" id="UP000544331">
    <property type="component" value="Unassembled WGS sequence"/>
</dbReference>
<comment type="caution">
    <text evidence="1">The sequence shown here is derived from an EMBL/GenBank/DDBJ whole genome shotgun (WGS) entry which is preliminary data.</text>
</comment>
<organism evidence="1 2">
    <name type="scientific">Fusarium mundagurra</name>
    <dbReference type="NCBI Taxonomy" id="1567541"/>
    <lineage>
        <taxon>Eukaryota</taxon>
        <taxon>Fungi</taxon>
        <taxon>Dikarya</taxon>
        <taxon>Ascomycota</taxon>
        <taxon>Pezizomycotina</taxon>
        <taxon>Sordariomycetes</taxon>
        <taxon>Hypocreomycetidae</taxon>
        <taxon>Hypocreales</taxon>
        <taxon>Nectriaceae</taxon>
        <taxon>Fusarium</taxon>
        <taxon>Fusarium fujikuroi species complex</taxon>
    </lineage>
</organism>
<dbReference type="OrthoDB" id="3481585at2759"/>
<name>A0A8H5XW93_9HYPO</name>
<keyword evidence="2" id="KW-1185">Reference proteome</keyword>
<dbReference type="AlphaFoldDB" id="A0A8H5XW93"/>
<protein>
    <submittedName>
        <fullName evidence="1">Uncharacterized protein</fullName>
    </submittedName>
</protein>
<reference evidence="1 2" key="1">
    <citation type="submission" date="2020-05" db="EMBL/GenBank/DDBJ databases">
        <title>Identification and distribution of gene clusters putatively required for synthesis of sphingolipid metabolism inhibitors in phylogenetically diverse species of the filamentous fungus Fusarium.</title>
        <authorList>
            <person name="Kim H.-S."/>
            <person name="Busman M."/>
            <person name="Brown D.W."/>
            <person name="Divon H."/>
            <person name="Uhlig S."/>
            <person name="Proctor R.H."/>
        </authorList>
    </citation>
    <scope>NUCLEOTIDE SEQUENCE [LARGE SCALE GENOMIC DNA]</scope>
    <source>
        <strain evidence="1 2">NRRL 66235</strain>
    </source>
</reference>
<evidence type="ECO:0000313" key="2">
    <source>
        <dbReference type="Proteomes" id="UP000544331"/>
    </source>
</evidence>